<accession>A0A2P8HK01</accession>
<feature type="domain" description="FecR protein" evidence="2">
    <location>
        <begin position="182"/>
        <end position="275"/>
    </location>
</feature>
<dbReference type="OrthoDB" id="737880at2"/>
<sequence>MNKPGNEIDWDKLLTPLEGKDLSDGTAGPLNKDEEAMLLAAKEMSVRLKEGGVEGKFSADKGWQRFDTARSDRQGATVVKVTWWKSFYKISAAAAAAVIVITAGVWMSKQHRKAIKQPVVLMAKADLKPSNHVQLLLSNGKKVTPTDESQLLRDSLGIQIQVTSISIVYEANNGQAGISAMDTLVVPKGNQIKVTLADGTGIWVNAASKLIYPAAFNNDTREVSVEGEAFFDVAANPQKPFIVHTNNMQVKVLGTSFNVNTYNTVIQTTLTSGKVIATAATETVMLSPGEQANYSNNSGSLNKRQVDTRAFTAWKDGYLYFDDATLADIANSLGRGFDYDFQFENTALEKLTFTLDMRKPATLQEVLNQISRTIGNIKFRVQGRTVYVSNQ</sequence>
<evidence type="ECO:0000313" key="4">
    <source>
        <dbReference type="EMBL" id="PSL46546.1"/>
    </source>
</evidence>
<name>A0A2P8HK01_CHINA</name>
<evidence type="ECO:0000313" key="5">
    <source>
        <dbReference type="Proteomes" id="UP000240971"/>
    </source>
</evidence>
<dbReference type="InterPro" id="IPR012373">
    <property type="entry name" value="Ferrdict_sens_TM"/>
</dbReference>
<keyword evidence="1" id="KW-1133">Transmembrane helix</keyword>
<keyword evidence="1" id="KW-0472">Membrane</keyword>
<gene>
    <name evidence="4" type="ORF">CLV51_103527</name>
</gene>
<dbReference type="Proteomes" id="UP000240971">
    <property type="component" value="Unassembled WGS sequence"/>
</dbReference>
<dbReference type="Gene3D" id="3.55.50.30">
    <property type="match status" value="1"/>
</dbReference>
<dbReference type="RefSeq" id="WP_106529323.1">
    <property type="nucleotide sequence ID" value="NZ_PYAW01000003.1"/>
</dbReference>
<proteinExistence type="predicted"/>
<evidence type="ECO:0000259" key="2">
    <source>
        <dbReference type="Pfam" id="PF04773"/>
    </source>
</evidence>
<dbReference type="InterPro" id="IPR006860">
    <property type="entry name" value="FecR"/>
</dbReference>
<dbReference type="Gene3D" id="2.60.120.1440">
    <property type="match status" value="1"/>
</dbReference>
<evidence type="ECO:0000259" key="3">
    <source>
        <dbReference type="Pfam" id="PF16344"/>
    </source>
</evidence>
<dbReference type="Pfam" id="PF04773">
    <property type="entry name" value="FecR"/>
    <property type="match status" value="1"/>
</dbReference>
<keyword evidence="5" id="KW-1185">Reference proteome</keyword>
<feature type="domain" description="Protein FecR C-terminal" evidence="3">
    <location>
        <begin position="318"/>
        <end position="388"/>
    </location>
</feature>
<dbReference type="EMBL" id="PYAW01000003">
    <property type="protein sequence ID" value="PSL46546.1"/>
    <property type="molecule type" value="Genomic_DNA"/>
</dbReference>
<keyword evidence="1" id="KW-0812">Transmembrane</keyword>
<dbReference type="PANTHER" id="PTHR30273">
    <property type="entry name" value="PERIPLASMIC SIGNAL SENSOR AND SIGMA FACTOR ACTIVATOR FECR-RELATED"/>
    <property type="match status" value="1"/>
</dbReference>
<feature type="transmembrane region" description="Helical" evidence="1">
    <location>
        <begin position="87"/>
        <end position="107"/>
    </location>
</feature>
<reference evidence="4 5" key="1">
    <citation type="submission" date="2018-03" db="EMBL/GenBank/DDBJ databases">
        <title>Genomic Encyclopedia of Archaeal and Bacterial Type Strains, Phase II (KMG-II): from individual species to whole genera.</title>
        <authorList>
            <person name="Goeker M."/>
        </authorList>
    </citation>
    <scope>NUCLEOTIDE SEQUENCE [LARGE SCALE GENOMIC DNA]</scope>
    <source>
        <strain evidence="4 5">DSM 24859</strain>
    </source>
</reference>
<protein>
    <submittedName>
        <fullName evidence="4">FecR family protein</fullName>
    </submittedName>
</protein>
<dbReference type="AlphaFoldDB" id="A0A2P8HK01"/>
<dbReference type="InterPro" id="IPR032508">
    <property type="entry name" value="FecR_C"/>
</dbReference>
<comment type="caution">
    <text evidence="4">The sequence shown here is derived from an EMBL/GenBank/DDBJ whole genome shotgun (WGS) entry which is preliminary data.</text>
</comment>
<organism evidence="4 5">
    <name type="scientific">Chitinophaga niastensis</name>
    <dbReference type="NCBI Taxonomy" id="536980"/>
    <lineage>
        <taxon>Bacteria</taxon>
        <taxon>Pseudomonadati</taxon>
        <taxon>Bacteroidota</taxon>
        <taxon>Chitinophagia</taxon>
        <taxon>Chitinophagales</taxon>
        <taxon>Chitinophagaceae</taxon>
        <taxon>Chitinophaga</taxon>
    </lineage>
</organism>
<dbReference type="FunFam" id="2.60.120.1440:FF:000001">
    <property type="entry name" value="Putative anti-sigma factor"/>
    <property type="match status" value="1"/>
</dbReference>
<dbReference type="PANTHER" id="PTHR30273:SF2">
    <property type="entry name" value="PROTEIN FECR"/>
    <property type="match status" value="1"/>
</dbReference>
<evidence type="ECO:0000256" key="1">
    <source>
        <dbReference type="SAM" id="Phobius"/>
    </source>
</evidence>
<dbReference type="Pfam" id="PF16344">
    <property type="entry name" value="FecR_C"/>
    <property type="match status" value="1"/>
</dbReference>
<dbReference type="GO" id="GO:0016989">
    <property type="term" value="F:sigma factor antagonist activity"/>
    <property type="evidence" value="ECO:0007669"/>
    <property type="project" value="TreeGrafter"/>
</dbReference>